<protein>
    <submittedName>
        <fullName evidence="1">Uncharacterized protein</fullName>
    </submittedName>
</protein>
<sequence length="308" mass="35063">MRDHDRWIDRRCPGVYGIPHRPGKLSSTDFPKEHTTVWRAATRGWVTWASSISSEAQTTVDRLWCTLLLQCFVWLPNLKIRTSNSVHLAGNHYLQRVHHSRQVTDESYPQSPSDLNFYLSTNHRSVMQTSKLTMDSRDVEEYYLGKKTEVADWHLKCHICCIVMSECTVALGVFPRIYWPEDEWYVGTAQLVLLNDDGITESCGIDTDKRGCAYAALLSPSPPIYFHSPMDSQPDFLPDIEPENPGIVSAEVDHVEPTQNSFRSTSPWNGNGALLDKLLSRRQLLELSMGIVSLEFIRWGLIGDEVIP</sequence>
<accession>A0AAD6ZR46</accession>
<name>A0AAD6ZR46_9AGAR</name>
<evidence type="ECO:0000313" key="2">
    <source>
        <dbReference type="Proteomes" id="UP001218218"/>
    </source>
</evidence>
<reference evidence="1" key="1">
    <citation type="submission" date="2023-03" db="EMBL/GenBank/DDBJ databases">
        <title>Massive genome expansion in bonnet fungi (Mycena s.s.) driven by repeated elements and novel gene families across ecological guilds.</title>
        <authorList>
            <consortium name="Lawrence Berkeley National Laboratory"/>
            <person name="Harder C.B."/>
            <person name="Miyauchi S."/>
            <person name="Viragh M."/>
            <person name="Kuo A."/>
            <person name="Thoen E."/>
            <person name="Andreopoulos B."/>
            <person name="Lu D."/>
            <person name="Skrede I."/>
            <person name="Drula E."/>
            <person name="Henrissat B."/>
            <person name="Morin E."/>
            <person name="Kohler A."/>
            <person name="Barry K."/>
            <person name="LaButti K."/>
            <person name="Morin E."/>
            <person name="Salamov A."/>
            <person name="Lipzen A."/>
            <person name="Mereny Z."/>
            <person name="Hegedus B."/>
            <person name="Baldrian P."/>
            <person name="Stursova M."/>
            <person name="Weitz H."/>
            <person name="Taylor A."/>
            <person name="Grigoriev I.V."/>
            <person name="Nagy L.G."/>
            <person name="Martin F."/>
            <person name="Kauserud H."/>
        </authorList>
    </citation>
    <scope>NUCLEOTIDE SEQUENCE</scope>
    <source>
        <strain evidence="1">CBHHK002</strain>
    </source>
</reference>
<dbReference type="Proteomes" id="UP001218218">
    <property type="component" value="Unassembled WGS sequence"/>
</dbReference>
<evidence type="ECO:0000313" key="1">
    <source>
        <dbReference type="EMBL" id="KAJ7333993.1"/>
    </source>
</evidence>
<keyword evidence="2" id="KW-1185">Reference proteome</keyword>
<dbReference type="EMBL" id="JARIHO010000033">
    <property type="protein sequence ID" value="KAJ7333993.1"/>
    <property type="molecule type" value="Genomic_DNA"/>
</dbReference>
<gene>
    <name evidence="1" type="ORF">DFH08DRAFT_814063</name>
</gene>
<proteinExistence type="predicted"/>
<dbReference type="AlphaFoldDB" id="A0AAD6ZR46"/>
<comment type="caution">
    <text evidence="1">The sequence shown here is derived from an EMBL/GenBank/DDBJ whole genome shotgun (WGS) entry which is preliminary data.</text>
</comment>
<organism evidence="1 2">
    <name type="scientific">Mycena albidolilacea</name>
    <dbReference type="NCBI Taxonomy" id="1033008"/>
    <lineage>
        <taxon>Eukaryota</taxon>
        <taxon>Fungi</taxon>
        <taxon>Dikarya</taxon>
        <taxon>Basidiomycota</taxon>
        <taxon>Agaricomycotina</taxon>
        <taxon>Agaricomycetes</taxon>
        <taxon>Agaricomycetidae</taxon>
        <taxon>Agaricales</taxon>
        <taxon>Marasmiineae</taxon>
        <taxon>Mycenaceae</taxon>
        <taxon>Mycena</taxon>
    </lineage>
</organism>